<evidence type="ECO:0000256" key="1">
    <source>
        <dbReference type="ARBA" id="ARBA00004651"/>
    </source>
</evidence>
<dbReference type="GO" id="GO:0008049">
    <property type="term" value="P:male courtship behavior"/>
    <property type="evidence" value="ECO:0000318"/>
    <property type="project" value="GO_Central"/>
</dbReference>
<protein>
    <recommendedName>
        <fullName evidence="8">Gustatory receptor</fullName>
    </recommendedName>
</protein>
<evidence type="ECO:0000256" key="4">
    <source>
        <dbReference type="ARBA" id="ARBA00022989"/>
    </source>
</evidence>
<dbReference type="HOGENOM" id="CLU_060014_0_0_1"/>
<evidence type="ECO:0000256" key="8">
    <source>
        <dbReference type="RuleBase" id="RU363108"/>
    </source>
</evidence>
<dbReference type="GO" id="GO:0050909">
    <property type="term" value="P:sensory perception of taste"/>
    <property type="evidence" value="ECO:0007669"/>
    <property type="project" value="InterPro"/>
</dbReference>
<feature type="transmembrane region" description="Helical" evidence="8">
    <location>
        <begin position="146"/>
        <end position="167"/>
    </location>
</feature>
<dbReference type="GO" id="GO:0030425">
    <property type="term" value="C:dendrite"/>
    <property type="evidence" value="ECO:0000318"/>
    <property type="project" value="GO_Central"/>
</dbReference>
<name>D6WC25_TRICA</name>
<organism evidence="9 10">
    <name type="scientific">Tribolium castaneum</name>
    <name type="common">Red flour beetle</name>
    <dbReference type="NCBI Taxonomy" id="7070"/>
    <lineage>
        <taxon>Eukaryota</taxon>
        <taxon>Metazoa</taxon>
        <taxon>Ecdysozoa</taxon>
        <taxon>Arthropoda</taxon>
        <taxon>Hexapoda</taxon>
        <taxon>Insecta</taxon>
        <taxon>Pterygota</taxon>
        <taxon>Neoptera</taxon>
        <taxon>Endopterygota</taxon>
        <taxon>Coleoptera</taxon>
        <taxon>Polyphaga</taxon>
        <taxon>Cucujiformia</taxon>
        <taxon>Tenebrionidae</taxon>
        <taxon>Tenebrionidae incertae sedis</taxon>
        <taxon>Tribolium</taxon>
    </lineage>
</organism>
<dbReference type="PhylomeDB" id="D6WC25"/>
<evidence type="ECO:0000256" key="7">
    <source>
        <dbReference type="ARBA" id="ARBA00023224"/>
    </source>
</evidence>
<comment type="subcellular location">
    <subcellularLocation>
        <location evidence="1 8">Cell membrane</location>
        <topology evidence="1 8">Multi-pass membrane protein</topology>
    </subcellularLocation>
</comment>
<dbReference type="PANTHER" id="PTHR21143:SF104">
    <property type="entry name" value="GUSTATORY RECEPTOR 8A-RELATED"/>
    <property type="match status" value="1"/>
</dbReference>
<comment type="similarity">
    <text evidence="8">Belongs to the insect chemoreceptor superfamily. Gustatory receptor (GR) family.</text>
</comment>
<dbReference type="Proteomes" id="UP000007266">
    <property type="component" value="Linkage group 2"/>
</dbReference>
<dbReference type="OMA" id="TIGFIAC"/>
<dbReference type="AlphaFoldDB" id="D6WC25"/>
<dbReference type="InterPro" id="IPR013604">
    <property type="entry name" value="7TM_chemorcpt"/>
</dbReference>
<keyword evidence="4 8" id="KW-1133">Transmembrane helix</keyword>
<dbReference type="GO" id="GO:0007635">
    <property type="term" value="P:chemosensory behavior"/>
    <property type="evidence" value="ECO:0000318"/>
    <property type="project" value="GO_Central"/>
</dbReference>
<dbReference type="PANTHER" id="PTHR21143">
    <property type="entry name" value="INVERTEBRATE GUSTATORY RECEPTOR"/>
    <property type="match status" value="1"/>
</dbReference>
<evidence type="ECO:0000256" key="3">
    <source>
        <dbReference type="ARBA" id="ARBA00022692"/>
    </source>
</evidence>
<evidence type="ECO:0000256" key="6">
    <source>
        <dbReference type="ARBA" id="ARBA00023170"/>
    </source>
</evidence>
<evidence type="ECO:0000256" key="2">
    <source>
        <dbReference type="ARBA" id="ARBA00022475"/>
    </source>
</evidence>
<keyword evidence="10" id="KW-1185">Reference proteome</keyword>
<comment type="function">
    <text evidence="8">Gustatory receptor which mediates acceptance or avoidance behavior, depending on its substrates.</text>
</comment>
<keyword evidence="5 8" id="KW-0472">Membrane</keyword>
<dbReference type="Pfam" id="PF08395">
    <property type="entry name" value="7tm_7"/>
    <property type="match status" value="1"/>
</dbReference>
<feature type="transmembrane region" description="Helical" evidence="8">
    <location>
        <begin position="272"/>
        <end position="298"/>
    </location>
</feature>
<feature type="transmembrane region" description="Helical" evidence="8">
    <location>
        <begin position="98"/>
        <end position="120"/>
    </location>
</feature>
<evidence type="ECO:0000256" key="5">
    <source>
        <dbReference type="ARBA" id="ARBA00023136"/>
    </source>
</evidence>
<keyword evidence="7 8" id="KW-0807">Transducer</keyword>
<dbReference type="GO" id="GO:0043025">
    <property type="term" value="C:neuronal cell body"/>
    <property type="evidence" value="ECO:0000318"/>
    <property type="project" value="GO_Central"/>
</dbReference>
<feature type="transmembrane region" description="Helical" evidence="8">
    <location>
        <begin position="179"/>
        <end position="199"/>
    </location>
</feature>
<keyword evidence="2 8" id="KW-1003">Cell membrane</keyword>
<gene>
    <name evidence="9" type="primary">TcGr66</name>
    <name evidence="9" type="ORF">TcasGA2_TC030162</name>
</gene>
<evidence type="ECO:0000313" key="10">
    <source>
        <dbReference type="Proteomes" id="UP000007266"/>
    </source>
</evidence>
<sequence>MYKTISLLTLKYLKWTKLLNYNTVTSSLHITMTFKLLRILFKIGNCLAITPKNFKLRKPTILEKILGCFMLIFQTVTAITSVAYKLPQYSQYIYIKLTVYVILDVSLYLFSVTAVLSGLFKRNQWYKLVKNLMLTGKDPTTGHKKYFGFIVVNVIFLAMMVYLNVVFGTDFVKRFTLNFFKLYVQFFINYLVYAILQILKMRYRSLAQSLENEANIRDTTLKRVSYDYILLKESVSIFNNIFGWLILFNTIHSSLQIVVYPSDTFLSSRIEWILADIFVLIIFCGGIVITIISCDLVLSESEKILSISLKHLEASPDNRNLLKFIEMALANFPKFSAARFFSISRTTILRILNATVTFLIVVIQFQINVQKL</sequence>
<feature type="transmembrane region" description="Helical" evidence="8">
    <location>
        <begin position="348"/>
        <end position="367"/>
    </location>
</feature>
<dbReference type="GO" id="GO:0030424">
    <property type="term" value="C:axon"/>
    <property type="evidence" value="ECO:0000318"/>
    <property type="project" value="GO_Central"/>
</dbReference>
<dbReference type="EMBL" id="KQ971310">
    <property type="protein sequence ID" value="EEZ99382.1"/>
    <property type="molecule type" value="Genomic_DNA"/>
</dbReference>
<keyword evidence="3 8" id="KW-0812">Transmembrane</keyword>
<evidence type="ECO:0000313" key="9">
    <source>
        <dbReference type="EMBL" id="EEZ99382.1"/>
    </source>
</evidence>
<feature type="transmembrane region" description="Helical" evidence="8">
    <location>
        <begin position="241"/>
        <end position="260"/>
    </location>
</feature>
<accession>D6WC25</accession>
<keyword evidence="6 8" id="KW-0675">Receptor</keyword>
<reference evidence="9 10" key="1">
    <citation type="journal article" date="2008" name="Nature">
        <title>The genome of the model beetle and pest Tribolium castaneum.</title>
        <authorList>
            <consortium name="Tribolium Genome Sequencing Consortium"/>
            <person name="Richards S."/>
            <person name="Gibbs R.A."/>
            <person name="Weinstock G.M."/>
            <person name="Brown S.J."/>
            <person name="Denell R."/>
            <person name="Beeman R.W."/>
            <person name="Gibbs R."/>
            <person name="Beeman R.W."/>
            <person name="Brown S.J."/>
            <person name="Bucher G."/>
            <person name="Friedrich M."/>
            <person name="Grimmelikhuijzen C.J."/>
            <person name="Klingler M."/>
            <person name="Lorenzen M."/>
            <person name="Richards S."/>
            <person name="Roth S."/>
            <person name="Schroder R."/>
            <person name="Tautz D."/>
            <person name="Zdobnov E.M."/>
            <person name="Muzny D."/>
            <person name="Gibbs R.A."/>
            <person name="Weinstock G.M."/>
            <person name="Attaway T."/>
            <person name="Bell S."/>
            <person name="Buhay C.J."/>
            <person name="Chandrabose M.N."/>
            <person name="Chavez D."/>
            <person name="Clerk-Blankenburg K.P."/>
            <person name="Cree A."/>
            <person name="Dao M."/>
            <person name="Davis C."/>
            <person name="Chacko J."/>
            <person name="Dinh H."/>
            <person name="Dugan-Rocha S."/>
            <person name="Fowler G."/>
            <person name="Garner T.T."/>
            <person name="Garnes J."/>
            <person name="Gnirke A."/>
            <person name="Hawes A."/>
            <person name="Hernandez J."/>
            <person name="Hines S."/>
            <person name="Holder M."/>
            <person name="Hume J."/>
            <person name="Jhangiani S.N."/>
            <person name="Joshi V."/>
            <person name="Khan Z.M."/>
            <person name="Jackson L."/>
            <person name="Kovar C."/>
            <person name="Kowis A."/>
            <person name="Lee S."/>
            <person name="Lewis L.R."/>
            <person name="Margolis J."/>
            <person name="Morgan M."/>
            <person name="Nazareth L.V."/>
            <person name="Nguyen N."/>
            <person name="Okwuonu G."/>
            <person name="Parker D."/>
            <person name="Richards S."/>
            <person name="Ruiz S.J."/>
            <person name="Santibanez J."/>
            <person name="Savard J."/>
            <person name="Scherer S.E."/>
            <person name="Schneider B."/>
            <person name="Sodergren E."/>
            <person name="Tautz D."/>
            <person name="Vattahil S."/>
            <person name="Villasana D."/>
            <person name="White C.S."/>
            <person name="Wright R."/>
            <person name="Park Y."/>
            <person name="Beeman R.W."/>
            <person name="Lord J."/>
            <person name="Oppert B."/>
            <person name="Lorenzen M."/>
            <person name="Brown S."/>
            <person name="Wang L."/>
            <person name="Savard J."/>
            <person name="Tautz D."/>
            <person name="Richards S."/>
            <person name="Weinstock G."/>
            <person name="Gibbs R.A."/>
            <person name="Liu Y."/>
            <person name="Worley K."/>
            <person name="Weinstock G."/>
            <person name="Elsik C.G."/>
            <person name="Reese J.T."/>
            <person name="Elhaik E."/>
            <person name="Landan G."/>
            <person name="Graur D."/>
            <person name="Arensburger P."/>
            <person name="Atkinson P."/>
            <person name="Beeman R.W."/>
            <person name="Beidler J."/>
            <person name="Brown S.J."/>
            <person name="Demuth J.P."/>
            <person name="Drury D.W."/>
            <person name="Du Y.Z."/>
            <person name="Fujiwara H."/>
            <person name="Lorenzen M."/>
            <person name="Maselli V."/>
            <person name="Osanai M."/>
            <person name="Park Y."/>
            <person name="Robertson H.M."/>
            <person name="Tu Z."/>
            <person name="Wang J.J."/>
            <person name="Wang S."/>
            <person name="Richards S."/>
            <person name="Song H."/>
            <person name="Zhang L."/>
            <person name="Sodergren E."/>
            <person name="Werner D."/>
            <person name="Stanke M."/>
            <person name="Morgenstern B."/>
            <person name="Solovyev V."/>
            <person name="Kosarev P."/>
            <person name="Brown G."/>
            <person name="Chen H.C."/>
            <person name="Ermolaeva O."/>
            <person name="Hlavina W."/>
            <person name="Kapustin Y."/>
            <person name="Kiryutin B."/>
            <person name="Kitts P."/>
            <person name="Maglott D."/>
            <person name="Pruitt K."/>
            <person name="Sapojnikov V."/>
            <person name="Souvorov A."/>
            <person name="Mackey A.J."/>
            <person name="Waterhouse R.M."/>
            <person name="Wyder S."/>
            <person name="Zdobnov E.M."/>
            <person name="Zdobnov E.M."/>
            <person name="Wyder S."/>
            <person name="Kriventseva E.V."/>
            <person name="Kadowaki T."/>
            <person name="Bork P."/>
            <person name="Aranda M."/>
            <person name="Bao R."/>
            <person name="Beermann A."/>
            <person name="Berns N."/>
            <person name="Bolognesi R."/>
            <person name="Bonneton F."/>
            <person name="Bopp D."/>
            <person name="Brown S.J."/>
            <person name="Bucher G."/>
            <person name="Butts T."/>
            <person name="Chaumot A."/>
            <person name="Denell R.E."/>
            <person name="Ferrier D.E."/>
            <person name="Friedrich M."/>
            <person name="Gordon C.M."/>
            <person name="Jindra M."/>
            <person name="Klingler M."/>
            <person name="Lan Q."/>
            <person name="Lattorff H.M."/>
            <person name="Laudet V."/>
            <person name="von Levetsow C."/>
            <person name="Liu Z."/>
            <person name="Lutz R."/>
            <person name="Lynch J.A."/>
            <person name="da Fonseca R.N."/>
            <person name="Posnien N."/>
            <person name="Reuter R."/>
            <person name="Roth S."/>
            <person name="Savard J."/>
            <person name="Schinko J.B."/>
            <person name="Schmitt C."/>
            <person name="Schoppmeier M."/>
            <person name="Schroder R."/>
            <person name="Shippy T.D."/>
            <person name="Simonnet F."/>
            <person name="Marques-Souza H."/>
            <person name="Tautz D."/>
            <person name="Tomoyasu Y."/>
            <person name="Trauner J."/>
            <person name="Van der Zee M."/>
            <person name="Vervoort M."/>
            <person name="Wittkopp N."/>
            <person name="Wimmer E.A."/>
            <person name="Yang X."/>
            <person name="Jones A.K."/>
            <person name="Sattelle D.B."/>
            <person name="Ebert P.R."/>
            <person name="Nelson D."/>
            <person name="Scott J.G."/>
            <person name="Beeman R.W."/>
            <person name="Muthukrishnan S."/>
            <person name="Kramer K.J."/>
            <person name="Arakane Y."/>
            <person name="Beeman R.W."/>
            <person name="Zhu Q."/>
            <person name="Hogenkamp D."/>
            <person name="Dixit R."/>
            <person name="Oppert B."/>
            <person name="Jiang H."/>
            <person name="Zou Z."/>
            <person name="Marshall J."/>
            <person name="Elpidina E."/>
            <person name="Vinokurov K."/>
            <person name="Oppert C."/>
            <person name="Zou Z."/>
            <person name="Evans J."/>
            <person name="Lu Z."/>
            <person name="Zhao P."/>
            <person name="Sumathipala N."/>
            <person name="Altincicek B."/>
            <person name="Vilcinskas A."/>
            <person name="Williams M."/>
            <person name="Hultmark D."/>
            <person name="Hetru C."/>
            <person name="Jiang H."/>
            <person name="Grimmelikhuijzen C.J."/>
            <person name="Hauser F."/>
            <person name="Cazzamali G."/>
            <person name="Williamson M."/>
            <person name="Park Y."/>
            <person name="Li B."/>
            <person name="Tanaka Y."/>
            <person name="Predel R."/>
            <person name="Neupert S."/>
            <person name="Schachtner J."/>
            <person name="Verleyen P."/>
            <person name="Raible F."/>
            <person name="Bork P."/>
            <person name="Friedrich M."/>
            <person name="Walden K.K."/>
            <person name="Robertson H.M."/>
            <person name="Angeli S."/>
            <person name="Foret S."/>
            <person name="Bucher G."/>
            <person name="Schuetz S."/>
            <person name="Maleszka R."/>
            <person name="Wimmer E.A."/>
            <person name="Beeman R.W."/>
            <person name="Lorenzen M."/>
            <person name="Tomoyasu Y."/>
            <person name="Miller S.C."/>
            <person name="Grossmann D."/>
            <person name="Bucher G."/>
        </authorList>
    </citation>
    <scope>NUCLEOTIDE SEQUENCE [LARGE SCALE GENOMIC DNA]</scope>
    <source>
        <strain evidence="9 10">Georgia GA2</strain>
    </source>
</reference>
<dbReference type="GO" id="GO:0007165">
    <property type="term" value="P:signal transduction"/>
    <property type="evidence" value="ECO:0007669"/>
    <property type="project" value="UniProtKB-KW"/>
</dbReference>
<reference evidence="9 10" key="2">
    <citation type="journal article" date="2010" name="Nucleic Acids Res.">
        <title>BeetleBase in 2010: revisions to provide comprehensive genomic information for Tribolium castaneum.</title>
        <authorList>
            <person name="Kim H.S."/>
            <person name="Murphy T."/>
            <person name="Xia J."/>
            <person name="Caragea D."/>
            <person name="Park Y."/>
            <person name="Beeman R.W."/>
            <person name="Lorenzen M.D."/>
            <person name="Butcher S."/>
            <person name="Manak J.R."/>
            <person name="Brown S.J."/>
        </authorList>
    </citation>
    <scope>GENOME REANNOTATION</scope>
    <source>
        <strain evidence="9 10">Georgia GA2</strain>
    </source>
</reference>
<feature type="transmembrane region" description="Helical" evidence="8">
    <location>
        <begin position="65"/>
        <end position="86"/>
    </location>
</feature>
<dbReference type="GO" id="GO:0005886">
    <property type="term" value="C:plasma membrane"/>
    <property type="evidence" value="ECO:0007669"/>
    <property type="project" value="UniProtKB-SubCell"/>
</dbReference>
<proteinExistence type="inferred from homology"/>